<dbReference type="Proteomes" id="UP001367676">
    <property type="component" value="Unassembled WGS sequence"/>
</dbReference>
<accession>A0AAN9TS40</accession>
<keyword evidence="3" id="KW-1185">Reference proteome</keyword>
<evidence type="ECO:0000313" key="2">
    <source>
        <dbReference type="EMBL" id="KAK7603103.1"/>
    </source>
</evidence>
<sequence>MSPNFRYEKNCNSKEKEDKCDTKCDVRGNAQLYQNVQMTKGVDTEQRVKYCTKARPDDCFSDCEPCRSVSSTASKADCPRPKAGKPAHHGGATGSGFSCYYKSGPSQSKCGEYKRPTPKEVAEKCYDKRPPKRVVSCHVDEPFWQHGEYVRDDCGAGIVTTKLGFHANRPLWCKTPLTTYQASHGELGRKILCGETDLTRKIHEGPPCNICEDVLPPCRGYYRKYSCDYSPCDDEVFEGGRRGPRSKIQRYWEPCATNLEKVEVSKFAPHNMALALLLRRKYGDVPCW</sequence>
<protein>
    <submittedName>
        <fullName evidence="2">Uncharacterized protein</fullName>
    </submittedName>
</protein>
<evidence type="ECO:0000313" key="3">
    <source>
        <dbReference type="Proteomes" id="UP001367676"/>
    </source>
</evidence>
<name>A0AAN9TS40_9HEMI</name>
<reference evidence="2 3" key="1">
    <citation type="submission" date="2024-03" db="EMBL/GenBank/DDBJ databases">
        <title>Adaptation during the transition from Ophiocordyceps entomopathogen to insect associate is accompanied by gene loss and intensified selection.</title>
        <authorList>
            <person name="Ward C.M."/>
            <person name="Onetto C.A."/>
            <person name="Borneman A.R."/>
        </authorList>
    </citation>
    <scope>NUCLEOTIDE SEQUENCE [LARGE SCALE GENOMIC DNA]</scope>
    <source>
        <strain evidence="2">AWRI1</strain>
        <tissue evidence="2">Single Adult Female</tissue>
    </source>
</reference>
<dbReference type="AlphaFoldDB" id="A0AAN9TS40"/>
<dbReference type="EMBL" id="JBBCAQ010000006">
    <property type="protein sequence ID" value="KAK7603103.1"/>
    <property type="molecule type" value="Genomic_DNA"/>
</dbReference>
<feature type="region of interest" description="Disordered" evidence="1">
    <location>
        <begin position="70"/>
        <end position="89"/>
    </location>
</feature>
<evidence type="ECO:0000256" key="1">
    <source>
        <dbReference type="SAM" id="MobiDB-lite"/>
    </source>
</evidence>
<gene>
    <name evidence="2" type="ORF">V9T40_003102</name>
</gene>
<proteinExistence type="predicted"/>
<comment type="caution">
    <text evidence="2">The sequence shown here is derived from an EMBL/GenBank/DDBJ whole genome shotgun (WGS) entry which is preliminary data.</text>
</comment>
<organism evidence="2 3">
    <name type="scientific">Parthenolecanium corni</name>
    <dbReference type="NCBI Taxonomy" id="536013"/>
    <lineage>
        <taxon>Eukaryota</taxon>
        <taxon>Metazoa</taxon>
        <taxon>Ecdysozoa</taxon>
        <taxon>Arthropoda</taxon>
        <taxon>Hexapoda</taxon>
        <taxon>Insecta</taxon>
        <taxon>Pterygota</taxon>
        <taxon>Neoptera</taxon>
        <taxon>Paraneoptera</taxon>
        <taxon>Hemiptera</taxon>
        <taxon>Sternorrhyncha</taxon>
        <taxon>Coccoidea</taxon>
        <taxon>Coccidae</taxon>
        <taxon>Parthenolecanium</taxon>
    </lineage>
</organism>